<reference evidence="5" key="1">
    <citation type="submission" date="2022-08" db="EMBL/GenBank/DDBJ databases">
        <authorList>
            <person name="Marques A."/>
        </authorList>
    </citation>
    <scope>NUCLEOTIDE SEQUENCE</scope>
    <source>
        <strain evidence="5">RhyPub2mFocal</strain>
        <tissue evidence="5">Leaves</tissue>
    </source>
</reference>
<keyword evidence="5" id="KW-0418">Kinase</keyword>
<accession>A0AAV8GFK0</accession>
<evidence type="ECO:0000256" key="2">
    <source>
        <dbReference type="ARBA" id="ARBA00022737"/>
    </source>
</evidence>
<sequence>MNQSPPSPLGSLCIPLPFTNPFSLACAILVLFFSFLLSMCHPSSLHNNLIDYKCGEIGNYTTQHAESTYNSNLDCLFQSLVTNASSRGGFSTATVNNSLFGLALCRGDVNSSICQFCVEKVTQDVKATCSYSKDAIMWFNYCYVRFSEKQFLQSTDNSPSSSDVDDLKVTLDEYERRDFNRIAKHLMNVTIEVAYSSKNRFSSRQSIFRFNYPALYALAQCTPDLSGNDCNICLQGLLTDMSTDLSEAIRGSVHLGVRCILMYHIIFDSNFLMLPFPGSPQPPFVRADDAPATTENQNKGTISGGREMITVTRATATAISLLLAIVVA</sequence>
<keyword evidence="5" id="KW-0675">Receptor</keyword>
<dbReference type="Proteomes" id="UP001140206">
    <property type="component" value="Chromosome 1"/>
</dbReference>
<keyword evidence="1" id="KW-0732">Signal</keyword>
<dbReference type="EMBL" id="JAMFTS010000001">
    <property type="protein sequence ID" value="KAJ4804172.1"/>
    <property type="molecule type" value="Genomic_DNA"/>
</dbReference>
<evidence type="ECO:0000259" key="4">
    <source>
        <dbReference type="PROSITE" id="PS51473"/>
    </source>
</evidence>
<feature type="domain" description="Gnk2-homologous" evidence="4">
    <location>
        <begin position="161"/>
        <end position="268"/>
    </location>
</feature>
<protein>
    <submittedName>
        <fullName evidence="5">Cysteine-rich RECEPTOR-like kinase</fullName>
    </submittedName>
</protein>
<proteinExistence type="predicted"/>
<dbReference type="InterPro" id="IPR002902">
    <property type="entry name" value="GNK2"/>
</dbReference>
<dbReference type="AlphaFoldDB" id="A0AAV8GFK0"/>
<feature type="transmembrane region" description="Helical" evidence="3">
    <location>
        <begin position="20"/>
        <end position="40"/>
    </location>
</feature>
<keyword evidence="6" id="KW-1185">Reference proteome</keyword>
<keyword evidence="3" id="KW-0812">Transmembrane</keyword>
<evidence type="ECO:0000256" key="1">
    <source>
        <dbReference type="ARBA" id="ARBA00022729"/>
    </source>
</evidence>
<keyword evidence="5" id="KW-0808">Transferase</keyword>
<feature type="domain" description="Gnk2-homologous" evidence="4">
    <location>
        <begin position="48"/>
        <end position="151"/>
    </location>
</feature>
<name>A0AAV8GFK0_9POAL</name>
<organism evidence="5 6">
    <name type="scientific">Rhynchospora pubera</name>
    <dbReference type="NCBI Taxonomy" id="906938"/>
    <lineage>
        <taxon>Eukaryota</taxon>
        <taxon>Viridiplantae</taxon>
        <taxon>Streptophyta</taxon>
        <taxon>Embryophyta</taxon>
        <taxon>Tracheophyta</taxon>
        <taxon>Spermatophyta</taxon>
        <taxon>Magnoliopsida</taxon>
        <taxon>Liliopsida</taxon>
        <taxon>Poales</taxon>
        <taxon>Cyperaceae</taxon>
        <taxon>Cyperoideae</taxon>
        <taxon>Rhynchosporeae</taxon>
        <taxon>Rhynchospora</taxon>
    </lineage>
</organism>
<dbReference type="Pfam" id="PF01657">
    <property type="entry name" value="Stress-antifung"/>
    <property type="match status" value="2"/>
</dbReference>
<dbReference type="Gene3D" id="3.30.430.20">
    <property type="entry name" value="Gnk2 domain, C-X8-C-X2-C motif"/>
    <property type="match status" value="2"/>
</dbReference>
<dbReference type="PROSITE" id="PS51473">
    <property type="entry name" value="GNK2"/>
    <property type="match status" value="2"/>
</dbReference>
<comment type="caution">
    <text evidence="5">The sequence shown here is derived from an EMBL/GenBank/DDBJ whole genome shotgun (WGS) entry which is preliminary data.</text>
</comment>
<dbReference type="InterPro" id="IPR038408">
    <property type="entry name" value="GNK2_sf"/>
</dbReference>
<evidence type="ECO:0000313" key="5">
    <source>
        <dbReference type="EMBL" id="KAJ4804172.1"/>
    </source>
</evidence>
<evidence type="ECO:0000313" key="6">
    <source>
        <dbReference type="Proteomes" id="UP001140206"/>
    </source>
</evidence>
<dbReference type="PANTHER" id="PTHR32099">
    <property type="entry name" value="CYSTEINE-RICH REPEAT SECRETORY PROTEIN"/>
    <property type="match status" value="1"/>
</dbReference>
<dbReference type="CDD" id="cd23509">
    <property type="entry name" value="Gnk2-like"/>
    <property type="match status" value="2"/>
</dbReference>
<keyword evidence="3" id="KW-1133">Transmembrane helix</keyword>
<keyword evidence="2" id="KW-0677">Repeat</keyword>
<gene>
    <name evidence="5" type="ORF">LUZ62_016738</name>
</gene>
<evidence type="ECO:0000256" key="3">
    <source>
        <dbReference type="SAM" id="Phobius"/>
    </source>
</evidence>
<dbReference type="GO" id="GO:0016301">
    <property type="term" value="F:kinase activity"/>
    <property type="evidence" value="ECO:0007669"/>
    <property type="project" value="UniProtKB-KW"/>
</dbReference>
<dbReference type="PANTHER" id="PTHR32099:SF42">
    <property type="entry name" value="CYSTEINE-RICH RECEPTOR-LIKE PROTEIN KINASE 9-RELATED"/>
    <property type="match status" value="1"/>
</dbReference>
<keyword evidence="3" id="KW-0472">Membrane</keyword>